<comment type="caution">
    <text evidence="1">The sequence shown here is derived from an EMBL/GenBank/DDBJ whole genome shotgun (WGS) entry which is preliminary data.</text>
</comment>
<proteinExistence type="predicted"/>
<evidence type="ECO:0000313" key="1">
    <source>
        <dbReference type="EMBL" id="TYC47206.1"/>
    </source>
</evidence>
<evidence type="ECO:0000313" key="2">
    <source>
        <dbReference type="Proteomes" id="UP000442244"/>
    </source>
</evidence>
<name>A0A6P2CMV9_9LACO</name>
<accession>A0A6P2CMV9</accession>
<dbReference type="AlphaFoldDB" id="A0A6P2CMV9"/>
<dbReference type="EMBL" id="SDGY01000001">
    <property type="protein sequence ID" value="TYC47206.1"/>
    <property type="molecule type" value="Genomic_DNA"/>
</dbReference>
<dbReference type="Gene3D" id="3.40.720.10">
    <property type="entry name" value="Alkaline Phosphatase, subunit A"/>
    <property type="match status" value="1"/>
</dbReference>
<protein>
    <submittedName>
        <fullName evidence="1">Alkaline phosphatase family protein</fullName>
    </submittedName>
</protein>
<gene>
    <name evidence="1" type="ORF">ESZ47_03465</name>
</gene>
<dbReference type="Pfam" id="PF01663">
    <property type="entry name" value="Phosphodiest"/>
    <property type="match status" value="1"/>
</dbReference>
<sequence>MTIKNPLVIISFDAMGAEDIAEHIDLMPNVAKLIERGTHVKKVEGIYPTLTYPSHATIITGVYPAKHGIVNNTKIQPERGDSPDWFWYAQDIKTPTLFDLAHEKGLKTAAFLWPVSAKAPITWNIAEIFPNRIWTNQYFVSFNASTPYFLFDMNRKFGKYRQGIKQPALDQFITKAAADTIKRKKPDMTAIHLVDMDAHRHKYGVHSKEAYEALQRLDANLGELIKATKEAGIFDKTNFVVLGDHFQIDVENMIHLNQLFAVNGWLTVNDKGLIDNSWRVLAKTTDGSTYIYINDMSLKNDVYEALKKVPGIEKIYTSANIIKWHINPDADFMVEAQNGFFFTDEINRPAIVEPTNDKELGQSDRYKAVHGFRPDKKGYQTTLVMAGPDIAHGIIEDAQLVDEAPTMAKLLGVEFDNVLDGIPLRKIFK</sequence>
<dbReference type="SUPFAM" id="SSF53649">
    <property type="entry name" value="Alkaline phosphatase-like"/>
    <property type="match status" value="1"/>
</dbReference>
<dbReference type="InterPro" id="IPR002591">
    <property type="entry name" value="Phosphodiest/P_Trfase"/>
</dbReference>
<keyword evidence="2" id="KW-1185">Reference proteome</keyword>
<organism evidence="1 2">
    <name type="scientific">Leuconostoc litchii</name>
    <dbReference type="NCBI Taxonomy" id="1981069"/>
    <lineage>
        <taxon>Bacteria</taxon>
        <taxon>Bacillati</taxon>
        <taxon>Bacillota</taxon>
        <taxon>Bacilli</taxon>
        <taxon>Lactobacillales</taxon>
        <taxon>Lactobacillaceae</taxon>
        <taxon>Leuconostoc</taxon>
    </lineage>
</organism>
<dbReference type="Proteomes" id="UP000442244">
    <property type="component" value="Unassembled WGS sequence"/>
</dbReference>
<dbReference type="InterPro" id="IPR017850">
    <property type="entry name" value="Alkaline_phosphatase_core_sf"/>
</dbReference>
<reference evidence="1 2" key="1">
    <citation type="submission" date="2019-01" db="EMBL/GenBank/DDBJ databases">
        <title>Leuconostoc litchii sp. nov., a novel lactic acid bacterium isolated from lychee.</title>
        <authorList>
            <person name="Wang L.-T."/>
        </authorList>
    </citation>
    <scope>NUCLEOTIDE SEQUENCE [LARGE SCALE GENOMIC DNA]</scope>
    <source>
        <strain evidence="1 2">MB7</strain>
    </source>
</reference>
<dbReference type="PANTHER" id="PTHR10151">
    <property type="entry name" value="ECTONUCLEOTIDE PYROPHOSPHATASE/PHOSPHODIESTERASE"/>
    <property type="match status" value="1"/>
</dbReference>
<dbReference type="RefSeq" id="WP_148604777.1">
    <property type="nucleotide sequence ID" value="NZ_SDGY01000001.1"/>
</dbReference>
<dbReference type="CDD" id="cd16018">
    <property type="entry name" value="Enpp"/>
    <property type="match status" value="1"/>
</dbReference>
<dbReference type="OrthoDB" id="9779418at2"/>
<dbReference type="GO" id="GO:0016787">
    <property type="term" value="F:hydrolase activity"/>
    <property type="evidence" value="ECO:0007669"/>
    <property type="project" value="UniProtKB-ARBA"/>
</dbReference>
<dbReference type="PANTHER" id="PTHR10151:SF120">
    <property type="entry name" value="BIS(5'-ADENOSYL)-TRIPHOSPHATASE"/>
    <property type="match status" value="1"/>
</dbReference>